<evidence type="ECO:0000313" key="2">
    <source>
        <dbReference type="Proteomes" id="UP000093861"/>
    </source>
</evidence>
<accession>A0A1A2SDB6</accession>
<evidence type="ECO:0000313" key="1">
    <source>
        <dbReference type="EMBL" id="OBH62169.1"/>
    </source>
</evidence>
<protein>
    <submittedName>
        <fullName evidence="1">Uncharacterized protein</fullName>
    </submittedName>
</protein>
<sequence>MARDAPDEDLADLQIGEGRLAADLRSLKPIATVQLDVTTEGQLALHMPAPSSVPGRTEKPTLRG</sequence>
<reference evidence="1 2" key="1">
    <citation type="submission" date="2016-06" db="EMBL/GenBank/DDBJ databases">
        <authorList>
            <person name="Kjaerup R.B."/>
            <person name="Dalgaard T.S."/>
            <person name="Juul-Madsen H.R."/>
        </authorList>
    </citation>
    <scope>NUCLEOTIDE SEQUENCE [LARGE SCALE GENOMIC DNA]</scope>
    <source>
        <strain evidence="1 2">E2464</strain>
    </source>
</reference>
<dbReference type="AlphaFoldDB" id="A0A1A2SDB6"/>
<comment type="caution">
    <text evidence="1">The sequence shown here is derived from an EMBL/GenBank/DDBJ whole genome shotgun (WGS) entry which is preliminary data.</text>
</comment>
<proteinExistence type="predicted"/>
<name>A0A1A2SDB6_9MYCO</name>
<dbReference type="EMBL" id="LZJS01000068">
    <property type="protein sequence ID" value="OBH62169.1"/>
    <property type="molecule type" value="Genomic_DNA"/>
</dbReference>
<dbReference type="RefSeq" id="WP_064951560.1">
    <property type="nucleotide sequence ID" value="NZ_LZJS01000068.1"/>
</dbReference>
<dbReference type="Proteomes" id="UP000093861">
    <property type="component" value="Unassembled WGS sequence"/>
</dbReference>
<organism evidence="1 2">
    <name type="scientific">Mycobacterium colombiense</name>
    <dbReference type="NCBI Taxonomy" id="339268"/>
    <lineage>
        <taxon>Bacteria</taxon>
        <taxon>Bacillati</taxon>
        <taxon>Actinomycetota</taxon>
        <taxon>Actinomycetes</taxon>
        <taxon>Mycobacteriales</taxon>
        <taxon>Mycobacteriaceae</taxon>
        <taxon>Mycobacterium</taxon>
        <taxon>Mycobacterium avium complex (MAC)</taxon>
    </lineage>
</organism>
<gene>
    <name evidence="1" type="ORF">A5685_02640</name>
</gene>